<dbReference type="EMBL" id="CP066308">
    <property type="protein sequence ID" value="QQE74887.1"/>
    <property type="molecule type" value="Genomic_DNA"/>
</dbReference>
<feature type="domain" description="PurM-like C-terminal" evidence="3">
    <location>
        <begin position="155"/>
        <end position="311"/>
    </location>
</feature>
<dbReference type="Pfam" id="PF00586">
    <property type="entry name" value="AIRS"/>
    <property type="match status" value="1"/>
</dbReference>
<accession>A0A7T5ELM9</accession>
<name>A0A7T5ELM9_9BACL</name>
<dbReference type="NCBIfam" id="TIGR01379">
    <property type="entry name" value="thiL"/>
    <property type="match status" value="1"/>
</dbReference>
<dbReference type="InterPro" id="IPR036676">
    <property type="entry name" value="PurM-like_C_sf"/>
</dbReference>
<keyword evidence="1 4" id="KW-0418">Kinase</keyword>
<keyword evidence="1" id="KW-0067">ATP-binding</keyword>
<feature type="binding site" evidence="1">
    <location>
        <position position="221"/>
    </location>
    <ligand>
        <name>Mg(2+)</name>
        <dbReference type="ChEBI" id="CHEBI:18420"/>
        <label>3</label>
    </ligand>
</feature>
<feature type="binding site" evidence="1">
    <location>
        <position position="224"/>
    </location>
    <ligand>
        <name>Mg(2+)</name>
        <dbReference type="ChEBI" id="CHEBI:18420"/>
        <label>5</label>
    </ligand>
</feature>
<evidence type="ECO:0000259" key="2">
    <source>
        <dbReference type="Pfam" id="PF00586"/>
    </source>
</evidence>
<dbReference type="PIRSF" id="PIRSF005303">
    <property type="entry name" value="Thiam_monoph_kin"/>
    <property type="match status" value="1"/>
</dbReference>
<dbReference type="Proteomes" id="UP000595847">
    <property type="component" value="Chromosome"/>
</dbReference>
<reference evidence="4 6" key="1">
    <citation type="submission" date="2020-12" db="EMBL/GenBank/DDBJ databases">
        <title>strain FJAT-54423T represents a novel species of the genus Brevibacillus.</title>
        <authorList>
            <person name="Tang R."/>
        </authorList>
    </citation>
    <scope>NUCLEOTIDE SEQUENCE [LARGE SCALE GENOMIC DNA]</scope>
    <source>
        <strain evidence="4 6">FJAT-54423</strain>
    </source>
</reference>
<feature type="binding site" evidence="1">
    <location>
        <begin position="124"/>
        <end position="125"/>
    </location>
    <ligand>
        <name>ATP</name>
        <dbReference type="ChEBI" id="CHEBI:30616"/>
    </ligand>
</feature>
<feature type="binding site" evidence="1">
    <location>
        <position position="274"/>
    </location>
    <ligand>
        <name>substrate</name>
    </ligand>
</feature>
<dbReference type="Proteomes" id="UP000677234">
    <property type="component" value="Chromosome"/>
</dbReference>
<organism evidence="4 6">
    <name type="scientific">Brevibacillus composti</name>
    <dbReference type="NCBI Taxonomy" id="2796470"/>
    <lineage>
        <taxon>Bacteria</taxon>
        <taxon>Bacillati</taxon>
        <taxon>Bacillota</taxon>
        <taxon>Bacilli</taxon>
        <taxon>Bacillales</taxon>
        <taxon>Paenibacillaceae</taxon>
        <taxon>Brevibacillus</taxon>
    </lineage>
</organism>
<dbReference type="GO" id="GO:0009030">
    <property type="term" value="F:thiamine-phosphate kinase activity"/>
    <property type="evidence" value="ECO:0007669"/>
    <property type="project" value="UniProtKB-UniRule"/>
</dbReference>
<evidence type="ECO:0000256" key="1">
    <source>
        <dbReference type="HAMAP-Rule" id="MF_02128"/>
    </source>
</evidence>
<feature type="binding site" evidence="1">
    <location>
        <position position="77"/>
    </location>
    <ligand>
        <name>Mg(2+)</name>
        <dbReference type="ChEBI" id="CHEBI:18420"/>
        <label>3</label>
    </ligand>
</feature>
<feature type="binding site" evidence="1">
    <location>
        <position position="107"/>
    </location>
    <ligand>
        <name>ATP</name>
        <dbReference type="ChEBI" id="CHEBI:30616"/>
    </ligand>
</feature>
<feature type="domain" description="PurM-like N-terminal" evidence="2">
    <location>
        <begin position="29"/>
        <end position="143"/>
    </location>
</feature>
<feature type="binding site" evidence="1">
    <location>
        <position position="125"/>
    </location>
    <ligand>
        <name>Mg(2+)</name>
        <dbReference type="ChEBI" id="CHEBI:18420"/>
        <label>1</label>
    </ligand>
</feature>
<proteinExistence type="inferred from homology"/>
<dbReference type="SUPFAM" id="SSF56042">
    <property type="entry name" value="PurM C-terminal domain-like"/>
    <property type="match status" value="1"/>
</dbReference>
<dbReference type="GO" id="GO:0009229">
    <property type="term" value="P:thiamine diphosphate biosynthetic process"/>
    <property type="evidence" value="ECO:0007669"/>
    <property type="project" value="UniProtKB-UniRule"/>
</dbReference>
<comment type="pathway">
    <text evidence="1">Cofactor biosynthesis; thiamine diphosphate biosynthesis; thiamine diphosphate from thiamine phosphate: step 1/1.</text>
</comment>
<feature type="binding site" evidence="1">
    <location>
        <position position="55"/>
    </location>
    <ligand>
        <name>substrate</name>
    </ligand>
</feature>
<dbReference type="GO" id="GO:0000287">
    <property type="term" value="F:magnesium ion binding"/>
    <property type="evidence" value="ECO:0007669"/>
    <property type="project" value="UniProtKB-UniRule"/>
</dbReference>
<dbReference type="InterPro" id="IPR016188">
    <property type="entry name" value="PurM-like_N"/>
</dbReference>
<dbReference type="AlphaFoldDB" id="A0A7T5ELM9"/>
<keyword evidence="1 4" id="KW-0808">Transferase</keyword>
<dbReference type="PANTHER" id="PTHR30270:SF0">
    <property type="entry name" value="THIAMINE-MONOPHOSPHATE KINASE"/>
    <property type="match status" value="1"/>
</dbReference>
<dbReference type="HAMAP" id="MF_02128">
    <property type="entry name" value="TMP_kinase"/>
    <property type="match status" value="1"/>
</dbReference>
<dbReference type="UniPathway" id="UPA00060">
    <property type="reaction ID" value="UER00142"/>
</dbReference>
<keyword evidence="7" id="KW-1185">Reference proteome</keyword>
<keyword evidence="1" id="KW-0784">Thiamine biosynthesis</keyword>
<gene>
    <name evidence="1 4" type="primary">thiL</name>
    <name evidence="4" type="ORF">JD108_02590</name>
    <name evidence="5" type="ORF">KDJ56_02590</name>
</gene>
<feature type="binding site" evidence="1">
    <location>
        <position position="77"/>
    </location>
    <ligand>
        <name>Mg(2+)</name>
        <dbReference type="ChEBI" id="CHEBI:18420"/>
        <label>4</label>
    </ligand>
</feature>
<comment type="catalytic activity">
    <reaction evidence="1">
        <text>thiamine phosphate + ATP = thiamine diphosphate + ADP</text>
        <dbReference type="Rhea" id="RHEA:15913"/>
        <dbReference type="ChEBI" id="CHEBI:30616"/>
        <dbReference type="ChEBI" id="CHEBI:37575"/>
        <dbReference type="ChEBI" id="CHEBI:58937"/>
        <dbReference type="ChEBI" id="CHEBI:456216"/>
        <dbReference type="EC" id="2.7.4.16"/>
    </reaction>
</comment>
<dbReference type="EMBL" id="CP073708">
    <property type="protein sequence ID" value="QUO41971.1"/>
    <property type="molecule type" value="Genomic_DNA"/>
</dbReference>
<dbReference type="CDD" id="cd02194">
    <property type="entry name" value="ThiL"/>
    <property type="match status" value="1"/>
</dbReference>
<dbReference type="EC" id="2.7.4.16" evidence="1"/>
<protein>
    <recommendedName>
        <fullName evidence="1">Thiamine-monophosphate kinase</fullName>
        <shortName evidence="1">TMP kinase</shortName>
        <shortName evidence="1">Thiamine-phosphate kinase</shortName>
        <ecNumber evidence="1">2.7.4.16</ecNumber>
    </recommendedName>
</protein>
<feature type="binding site" evidence="1">
    <location>
        <position position="77"/>
    </location>
    <ligand>
        <name>Mg(2+)</name>
        <dbReference type="ChEBI" id="CHEBI:18420"/>
        <label>2</label>
    </ligand>
</feature>
<keyword evidence="1" id="KW-0479">Metal-binding</keyword>
<evidence type="ECO:0000313" key="4">
    <source>
        <dbReference type="EMBL" id="QQE74887.1"/>
    </source>
</evidence>
<dbReference type="GO" id="GO:0005524">
    <property type="term" value="F:ATP binding"/>
    <property type="evidence" value="ECO:0007669"/>
    <property type="project" value="UniProtKB-UniRule"/>
</dbReference>
<comment type="miscellaneous">
    <text evidence="1">Reaction mechanism of ThiL seems to utilize a direct, inline transfer of the gamma-phosphate of ATP to TMP rather than a phosphorylated enzyme intermediate.</text>
</comment>
<dbReference type="Gene3D" id="3.90.650.10">
    <property type="entry name" value="PurM-like C-terminal domain"/>
    <property type="match status" value="1"/>
</dbReference>
<dbReference type="InterPro" id="IPR006283">
    <property type="entry name" value="ThiL-like"/>
</dbReference>
<keyword evidence="1" id="KW-0547">Nucleotide-binding</keyword>
<sequence>MTQDEFSLIRQWTSRSSGQHGDGLSVGIGDDAAVFSLSPGMEVVACCDAMVETVHFLRETMNPSDIGYKAVMSNISDVAAMGGLPRFALISVAVSPGWSADDCQQIYEGIYDACEAYGVRVIGGDTVSSPAALTLSVTLLGEVEKGRALRRSAARPGQLVFVTGQVGGSAAGLDLLLRSAKKGEAVAEEWRPLAWFHQRPQAQVAAGRILAASPWAGALNDVSDGLASELSEIAEASGVRLVIDERSIPVANITRAYAIETDQDPLGWALYGGEDYQLVGTLEAAEVKEAELRFAEKGIPFTVIGRVEAGEPSVWMDREQGRMKIAKAGYNHFGGAEAGKG</sequence>
<feature type="binding site" evidence="1">
    <location>
        <position position="48"/>
    </location>
    <ligand>
        <name>Mg(2+)</name>
        <dbReference type="ChEBI" id="CHEBI:18420"/>
        <label>2</label>
    </ligand>
</feature>
<dbReference type="InterPro" id="IPR010918">
    <property type="entry name" value="PurM-like_C_dom"/>
</dbReference>
<dbReference type="Gene3D" id="3.30.1330.10">
    <property type="entry name" value="PurM-like, N-terminal domain"/>
    <property type="match status" value="1"/>
</dbReference>
<dbReference type="RefSeq" id="WP_198828455.1">
    <property type="nucleotide sequence ID" value="NZ_CP066308.1"/>
</dbReference>
<feature type="binding site" evidence="1">
    <location>
        <position position="223"/>
    </location>
    <ligand>
        <name>ATP</name>
        <dbReference type="ChEBI" id="CHEBI:30616"/>
    </ligand>
</feature>
<dbReference type="SUPFAM" id="SSF55326">
    <property type="entry name" value="PurM N-terminal domain-like"/>
    <property type="match status" value="1"/>
</dbReference>
<comment type="caution">
    <text evidence="1">Lacks conserved residue(s) required for the propagation of feature annotation.</text>
</comment>
<dbReference type="PANTHER" id="PTHR30270">
    <property type="entry name" value="THIAMINE-MONOPHOSPHATE KINASE"/>
    <property type="match status" value="1"/>
</dbReference>
<evidence type="ECO:0000313" key="5">
    <source>
        <dbReference type="EMBL" id="QUO41971.1"/>
    </source>
</evidence>
<feature type="binding site" evidence="1">
    <location>
        <position position="151"/>
    </location>
    <ligand>
        <name>ATP</name>
        <dbReference type="ChEBI" id="CHEBI:30616"/>
    </ligand>
</feature>
<comment type="function">
    <text evidence="1">Catalyzes the ATP-dependent phosphorylation of thiamine-monophosphate (TMP) to form thiamine-pyrophosphate (TPP), the active form of vitamin B1.</text>
</comment>
<dbReference type="InterPro" id="IPR036921">
    <property type="entry name" value="PurM-like_N_sf"/>
</dbReference>
<evidence type="ECO:0000313" key="7">
    <source>
        <dbReference type="Proteomes" id="UP000677234"/>
    </source>
</evidence>
<dbReference type="KEGG" id="bcop:JD108_02590"/>
<dbReference type="Pfam" id="PF02769">
    <property type="entry name" value="AIRS_C"/>
    <property type="match status" value="1"/>
</dbReference>
<comment type="similarity">
    <text evidence="1">Belongs to the thiamine-monophosphate kinase family.</text>
</comment>
<feature type="binding site" evidence="1">
    <location>
        <position position="48"/>
    </location>
    <ligand>
        <name>Mg(2+)</name>
        <dbReference type="ChEBI" id="CHEBI:18420"/>
        <label>1</label>
    </ligand>
</feature>
<feature type="binding site" evidence="1">
    <location>
        <position position="31"/>
    </location>
    <ligand>
        <name>Mg(2+)</name>
        <dbReference type="ChEBI" id="CHEBI:18420"/>
        <label>4</label>
    </ligand>
</feature>
<feature type="binding site" evidence="1">
    <location>
        <position position="31"/>
    </location>
    <ligand>
        <name>Mg(2+)</name>
        <dbReference type="ChEBI" id="CHEBI:18420"/>
        <label>3</label>
    </ligand>
</feature>
<evidence type="ECO:0000259" key="3">
    <source>
        <dbReference type="Pfam" id="PF02769"/>
    </source>
</evidence>
<feature type="binding site" evidence="1">
    <location>
        <position position="330"/>
    </location>
    <ligand>
        <name>substrate</name>
    </ligand>
</feature>
<dbReference type="GO" id="GO:0009228">
    <property type="term" value="P:thiamine biosynthetic process"/>
    <property type="evidence" value="ECO:0007669"/>
    <property type="project" value="UniProtKB-KW"/>
</dbReference>
<reference evidence="5" key="2">
    <citation type="submission" date="2021-04" db="EMBL/GenBank/DDBJ databases">
        <title>Brevibacillus composti FJAT-54423, complete genome.</title>
        <authorList>
            <person name="Tang R."/>
        </authorList>
    </citation>
    <scope>NUCLEOTIDE SEQUENCE</scope>
    <source>
        <strain evidence="5">FJAT-54424</strain>
    </source>
</reference>
<evidence type="ECO:0000313" key="6">
    <source>
        <dbReference type="Proteomes" id="UP000595847"/>
    </source>
</evidence>
<keyword evidence="1" id="KW-0460">Magnesium</keyword>